<dbReference type="EMBL" id="JAHQIW010007440">
    <property type="protein sequence ID" value="KAJ1374280.1"/>
    <property type="molecule type" value="Genomic_DNA"/>
</dbReference>
<sequence length="118" mass="13441">MQTLSWQHFNFELFLNFANPEKATLLIFKYTSNTNQKIVIWVYDVLERQARSALLADPIISTILSQLTVNITYEPMECPEAAITREEMDHKHHHGELVEDDVARCGEQSGSTVGFGSI</sequence>
<reference evidence="1" key="1">
    <citation type="submission" date="2021-06" db="EMBL/GenBank/DDBJ databases">
        <title>Parelaphostrongylus tenuis whole genome reference sequence.</title>
        <authorList>
            <person name="Garwood T.J."/>
            <person name="Larsen P.A."/>
            <person name="Fountain-Jones N.M."/>
            <person name="Garbe J.R."/>
            <person name="Macchietto M.G."/>
            <person name="Kania S.A."/>
            <person name="Gerhold R.W."/>
            <person name="Richards J.E."/>
            <person name="Wolf T.M."/>
        </authorList>
    </citation>
    <scope>NUCLEOTIDE SEQUENCE</scope>
    <source>
        <strain evidence="1">MNPRO001-30</strain>
        <tissue evidence="1">Meninges</tissue>
    </source>
</reference>
<proteinExistence type="predicted"/>
<accession>A0AAD5RDR2</accession>
<protein>
    <submittedName>
        <fullName evidence="1">Uncharacterized protein</fullName>
    </submittedName>
</protein>
<organism evidence="1 2">
    <name type="scientific">Parelaphostrongylus tenuis</name>
    <name type="common">Meningeal worm</name>
    <dbReference type="NCBI Taxonomy" id="148309"/>
    <lineage>
        <taxon>Eukaryota</taxon>
        <taxon>Metazoa</taxon>
        <taxon>Ecdysozoa</taxon>
        <taxon>Nematoda</taxon>
        <taxon>Chromadorea</taxon>
        <taxon>Rhabditida</taxon>
        <taxon>Rhabditina</taxon>
        <taxon>Rhabditomorpha</taxon>
        <taxon>Strongyloidea</taxon>
        <taxon>Metastrongylidae</taxon>
        <taxon>Parelaphostrongylus</taxon>
    </lineage>
</organism>
<evidence type="ECO:0000313" key="2">
    <source>
        <dbReference type="Proteomes" id="UP001196413"/>
    </source>
</evidence>
<dbReference type="Proteomes" id="UP001196413">
    <property type="component" value="Unassembled WGS sequence"/>
</dbReference>
<dbReference type="AlphaFoldDB" id="A0AAD5RDR2"/>
<gene>
    <name evidence="1" type="ORF">KIN20_036935</name>
</gene>
<keyword evidence="2" id="KW-1185">Reference proteome</keyword>
<name>A0AAD5RDR2_PARTN</name>
<evidence type="ECO:0000313" key="1">
    <source>
        <dbReference type="EMBL" id="KAJ1374280.1"/>
    </source>
</evidence>
<comment type="caution">
    <text evidence="1">The sequence shown here is derived from an EMBL/GenBank/DDBJ whole genome shotgun (WGS) entry which is preliminary data.</text>
</comment>